<keyword evidence="5" id="KW-0496">Mitochondrion</keyword>
<evidence type="ECO:0000256" key="6">
    <source>
        <dbReference type="ARBA" id="ARBA00044493"/>
    </source>
</evidence>
<comment type="function">
    <text evidence="6">Regulates mitochondrial small subunit maturation by controlling 15S rRNA 5'-end processing. Localizes to the 5' precursor of the 15S rRNA in a position that is subsequently occupied by mS47 in the mature yeast mtSSU. Uses structure and sequence-specific RNA recognition, binding to a single-stranded region of the precursor and specifically recognizing bases -6 to -1. The exchange of Ccm1 for mS47 is coupled to the irreversible removal of precursor rRNA that is accompanied by conformational changes of the mitoribosomal proteins uS5m and mS26. These conformational changes signal completion of 5'-end rRNA processing through protection of the mature 5'-end of the 15S rRNA and stabilization of mS47. The removal of the 5' precursor together with the dissociation of Ccm1 may be catalyzed by the 5'-3' exoribonuclease Pet127. Involved in the specific removal of group I introns in mitochondrial encoded transcripts.</text>
</comment>
<dbReference type="PANTHER" id="PTHR47447">
    <property type="entry name" value="OS03G0856100 PROTEIN"/>
    <property type="match status" value="1"/>
</dbReference>
<proteinExistence type="inferred from homology"/>
<comment type="subunit">
    <text evidence="7">Binds to mitochondrial small subunit 15S rRNA.</text>
</comment>
<dbReference type="OrthoDB" id="185373at2759"/>
<evidence type="ECO:0000313" key="9">
    <source>
        <dbReference type="Proteomes" id="UP000223968"/>
    </source>
</evidence>
<dbReference type="Gene3D" id="1.25.40.10">
    <property type="entry name" value="Tetratricopeptide repeat domain"/>
    <property type="match status" value="1"/>
</dbReference>
<dbReference type="EMBL" id="PDNB01000211">
    <property type="protein sequence ID" value="PGG99217.1"/>
    <property type="molecule type" value="Genomic_DNA"/>
</dbReference>
<name>A0A2B7WRU4_9EURO</name>
<dbReference type="GO" id="GO:0005739">
    <property type="term" value="C:mitochondrion"/>
    <property type="evidence" value="ECO:0007669"/>
    <property type="project" value="UniProtKB-SubCell"/>
</dbReference>
<comment type="subcellular location">
    <subcellularLocation>
        <location evidence="1">Mitochondrion</location>
    </subcellularLocation>
</comment>
<reference evidence="8 9" key="1">
    <citation type="submission" date="2017-10" db="EMBL/GenBank/DDBJ databases">
        <title>Comparative genomics in systemic dimorphic fungi from Ajellomycetaceae.</title>
        <authorList>
            <person name="Munoz J.F."/>
            <person name="Mcewen J.G."/>
            <person name="Clay O.K."/>
            <person name="Cuomo C.A."/>
        </authorList>
    </citation>
    <scope>NUCLEOTIDE SEQUENCE [LARGE SCALE GENOMIC DNA]</scope>
    <source>
        <strain evidence="8 9">UAMH5409</strain>
    </source>
</reference>
<evidence type="ECO:0000256" key="4">
    <source>
        <dbReference type="ARBA" id="ARBA00022946"/>
    </source>
</evidence>
<evidence type="ECO:0000256" key="3">
    <source>
        <dbReference type="ARBA" id="ARBA00022737"/>
    </source>
</evidence>
<keyword evidence="4" id="KW-0809">Transit peptide</keyword>
<evidence type="ECO:0000313" key="8">
    <source>
        <dbReference type="EMBL" id="PGG99217.1"/>
    </source>
</evidence>
<sequence length="784" mass="90319">MRGIGFRSEALSSHFVCPSCCTRLLGGVRNHRTRYIAQQARELSTDAYSVWSFGPIKSVWNAVQKEPESPQPPFLMQALSFNLDTRRLTSAKLRATRRGTPQKRFTPDLLDRYHSPEEDILHYLDRETPDMAVYAFLGPEHIQAVTYNLPDHSFAEALSLLTPSHFVEPHKKLHRRYHPAVAYAKGFKTLSDIFDEFKQVLHFAVQKRREAGFTLGIAEYTHLLDCARAMGDADMADWLWHDMEVDGIEPNTTCYNHYMEAKGWHHAYVSKERYNMRFTPWVYKKRSHHASTRSPGYQGFGTGPENSVRKSVLQLFDEMVANGHHPDESTYINVMVASSRENHIVAVENVLKTVWNIDVRSIMTSDDPGKVPPVAEFEPSSPLHPSSRLLYAVAHIFGSNNDLSTALQLVDFISTHYNIPIPEHVWLELLEWSFVLSARRWGARAEENSVGKVPKETVGTLYETMVNVYKVKPTLPMYDMLISATWTQNSVETTKKYMREACVLFEESLMRRDAARHAFIQHLLKIVPERYRWQVEQEATLLRLRANLLKSGLPRTSSGLIALPPIRRVLIDRQKVDHVERRRLLQVNKYMRSLREEQEAQLTGKSPDYLKSRWVKRELMLLKKSPSDVKSMPAANSVELSVDISMIKDYRAMKAAFNLEQLNTSRDATIIERWVRLLFAGRWKDNDDWEFRAIPDLINEWERFLPKDTYYKIRSGVVEISPISFWLNGRRERPEKGLSDMELGLGGLAPKMLLKGVFEVIGNHSRHPREVYDTRAEPAVVAAS</sequence>
<evidence type="ECO:0000256" key="2">
    <source>
        <dbReference type="ARBA" id="ARBA00006192"/>
    </source>
</evidence>
<comment type="caution">
    <text evidence="8">The sequence shown here is derived from an EMBL/GenBank/DDBJ whole genome shotgun (WGS) entry which is preliminary data.</text>
</comment>
<dbReference type="Pfam" id="PF13812">
    <property type="entry name" value="PPR_3"/>
    <property type="match status" value="1"/>
</dbReference>
<gene>
    <name evidence="8" type="ORF">AJ79_08647</name>
</gene>
<dbReference type="InterPro" id="IPR024319">
    <property type="entry name" value="ATPase_expression_mit"/>
</dbReference>
<evidence type="ECO:0000256" key="1">
    <source>
        <dbReference type="ARBA" id="ARBA00004173"/>
    </source>
</evidence>
<keyword evidence="9" id="KW-1185">Reference proteome</keyword>
<dbReference type="InterPro" id="IPR011990">
    <property type="entry name" value="TPR-like_helical_dom_sf"/>
</dbReference>
<dbReference type="Proteomes" id="UP000223968">
    <property type="component" value="Unassembled WGS sequence"/>
</dbReference>
<dbReference type="Pfam" id="PF12921">
    <property type="entry name" value="ATP13"/>
    <property type="match status" value="1"/>
</dbReference>
<accession>A0A2B7WRU4</accession>
<dbReference type="AlphaFoldDB" id="A0A2B7WRU4"/>
<evidence type="ECO:0008006" key="10">
    <source>
        <dbReference type="Google" id="ProtNLM"/>
    </source>
</evidence>
<keyword evidence="3" id="KW-0677">Repeat</keyword>
<dbReference type="PANTHER" id="PTHR47447:SF17">
    <property type="entry name" value="OS12G0638900 PROTEIN"/>
    <property type="match status" value="1"/>
</dbReference>
<evidence type="ECO:0000256" key="5">
    <source>
        <dbReference type="ARBA" id="ARBA00023128"/>
    </source>
</evidence>
<dbReference type="STRING" id="1447875.A0A2B7WRU4"/>
<organism evidence="8 9">
    <name type="scientific">Helicocarpus griseus UAMH5409</name>
    <dbReference type="NCBI Taxonomy" id="1447875"/>
    <lineage>
        <taxon>Eukaryota</taxon>
        <taxon>Fungi</taxon>
        <taxon>Dikarya</taxon>
        <taxon>Ascomycota</taxon>
        <taxon>Pezizomycotina</taxon>
        <taxon>Eurotiomycetes</taxon>
        <taxon>Eurotiomycetidae</taxon>
        <taxon>Onygenales</taxon>
        <taxon>Ajellomycetaceae</taxon>
        <taxon>Helicocarpus</taxon>
    </lineage>
</organism>
<comment type="similarity">
    <text evidence="2">Belongs to the CCM1 family.</text>
</comment>
<dbReference type="InterPro" id="IPR002885">
    <property type="entry name" value="PPR_rpt"/>
</dbReference>
<evidence type="ECO:0000256" key="7">
    <source>
        <dbReference type="ARBA" id="ARBA00044511"/>
    </source>
</evidence>
<protein>
    <recommendedName>
        <fullName evidence="10">Pentatricopeptide repeat domain-containing protein</fullName>
    </recommendedName>
</protein>